<dbReference type="AlphaFoldDB" id="A0A1T3IQ78"/>
<dbReference type="eggNOG" id="ENOG502Z7RS">
    <property type="taxonomic scope" value="Bacteria"/>
</dbReference>
<proteinExistence type="predicted"/>
<dbReference type="STRING" id="238.BBD35_05110"/>
<reference evidence="2 3" key="1">
    <citation type="submission" date="2016-11" db="EMBL/GenBank/DDBJ databases">
        <title>Genome sequence and comparative genomic analysis of clinical strain Elizabethkingia meningoseptica 61421 PRCM.</title>
        <authorList>
            <person name="Wang M."/>
            <person name="Hu S."/>
            <person name="Cao L."/>
            <person name="Jiang T."/>
            <person name="Zhou Y."/>
            <person name="Ming D."/>
        </authorList>
    </citation>
    <scope>NUCLEOTIDE SEQUENCE [LARGE SCALE GENOMIC DNA]</scope>
    <source>
        <strain evidence="2 3">61421 PRCM</strain>
    </source>
</reference>
<name>A0A1T3IQ78_ELIME</name>
<protein>
    <recommendedName>
        <fullName evidence="4">DUF2891 domain-containing protein</fullName>
    </recommendedName>
</protein>
<keyword evidence="1" id="KW-0732">Signal</keyword>
<comment type="caution">
    <text evidence="2">The sequence shown here is derived from an EMBL/GenBank/DDBJ whole genome shotgun (WGS) entry which is preliminary data.</text>
</comment>
<evidence type="ECO:0008006" key="4">
    <source>
        <dbReference type="Google" id="ProtNLM"/>
    </source>
</evidence>
<gene>
    <name evidence="2" type="ORF">BMF97_17525</name>
</gene>
<organism evidence="2 3">
    <name type="scientific">Elizabethkingia meningoseptica</name>
    <name type="common">Chryseobacterium meningosepticum</name>
    <dbReference type="NCBI Taxonomy" id="238"/>
    <lineage>
        <taxon>Bacteria</taxon>
        <taxon>Pseudomonadati</taxon>
        <taxon>Bacteroidota</taxon>
        <taxon>Flavobacteriia</taxon>
        <taxon>Flavobacteriales</taxon>
        <taxon>Weeksellaceae</taxon>
        <taxon>Elizabethkingia</taxon>
    </lineage>
</organism>
<evidence type="ECO:0000313" key="2">
    <source>
        <dbReference type="EMBL" id="OOH93263.1"/>
    </source>
</evidence>
<dbReference type="RefSeq" id="WP_070905073.1">
    <property type="nucleotide sequence ID" value="NZ_CP016378.1"/>
</dbReference>
<evidence type="ECO:0000256" key="1">
    <source>
        <dbReference type="SAM" id="SignalP"/>
    </source>
</evidence>
<dbReference type="Proteomes" id="UP000188947">
    <property type="component" value="Unassembled WGS sequence"/>
</dbReference>
<dbReference type="Pfam" id="PF11199">
    <property type="entry name" value="DUF2891"/>
    <property type="match status" value="1"/>
</dbReference>
<dbReference type="OrthoDB" id="9779797at2"/>
<evidence type="ECO:0000313" key="3">
    <source>
        <dbReference type="Proteomes" id="UP000188947"/>
    </source>
</evidence>
<feature type="chain" id="PRO_5030034749" description="DUF2891 domain-containing protein" evidence="1">
    <location>
        <begin position="20"/>
        <end position="355"/>
    </location>
</feature>
<feature type="signal peptide" evidence="1">
    <location>
        <begin position="1"/>
        <end position="19"/>
    </location>
</feature>
<dbReference type="EMBL" id="MPOG01000019">
    <property type="protein sequence ID" value="OOH93263.1"/>
    <property type="molecule type" value="Genomic_DNA"/>
</dbReference>
<keyword evidence="3" id="KW-1185">Reference proteome</keyword>
<sequence>MKRYSLLAGIGFVCAQGMAAQTSSFNLNEQLAKKILTLPAHCIRQEYPNKLGQEIGSEADLKTPKQLRPVFYGCFDWHSSVHGYWSIAVLLKKYPALDLDGKIRVMLNQAITPENVQKEVLFFQDKNNTSFERTYGWAWFLKLQEALYGWKDSDAQRWHSTFKPLEKKLVESYKAYLPKLLYPIRTGQHDNTAFGLTLALEYARSVQNKEFENIITEAAKRLFSKDINCNLAYEPGGNDFLSPCLEEALLMSKVMPQQEYRIWLKSFMPELFNKTFQLQPGVVSNRTDGKLVHLDGLNFSRAACFVGIAKALPELQYLKKLGDQHFNYSIKSVSTADDYMGSHWLGTFALHAVME</sequence>
<dbReference type="InterPro" id="IPR021365">
    <property type="entry name" value="DUF2891"/>
</dbReference>
<accession>A0A1T3IQ78</accession>